<dbReference type="AlphaFoldDB" id="A0A1W2AV81"/>
<dbReference type="InterPro" id="IPR022037">
    <property type="entry name" value="DUF3606"/>
</dbReference>
<evidence type="ECO:0000313" key="1">
    <source>
        <dbReference type="EMBL" id="SMC64606.1"/>
    </source>
</evidence>
<dbReference type="OrthoDB" id="7030114at2"/>
<accession>A0A1W2AV81</accession>
<reference evidence="2" key="1">
    <citation type="submission" date="2017-04" db="EMBL/GenBank/DDBJ databases">
        <authorList>
            <person name="Varghese N."/>
            <person name="Submissions S."/>
        </authorList>
    </citation>
    <scope>NUCLEOTIDE SEQUENCE [LARGE SCALE GENOMIC DNA]</scope>
    <source>
        <strain evidence="2">DSM 12126</strain>
    </source>
</reference>
<keyword evidence="2" id="KW-1185">Reference proteome</keyword>
<proteinExistence type="predicted"/>
<dbReference type="RefSeq" id="WP_159451669.1">
    <property type="nucleotide sequence ID" value="NZ_FWXT01000001.1"/>
</dbReference>
<gene>
    <name evidence="1" type="ORF">SAMN04488524_1691</name>
</gene>
<dbReference type="Pfam" id="PF12244">
    <property type="entry name" value="DUF3606"/>
    <property type="match status" value="1"/>
</dbReference>
<name>A0A1W2AV81_9SPHI</name>
<dbReference type="Proteomes" id="UP000192756">
    <property type="component" value="Unassembled WGS sequence"/>
</dbReference>
<evidence type="ECO:0008006" key="3">
    <source>
        <dbReference type="Google" id="ProtNLM"/>
    </source>
</evidence>
<protein>
    <recommendedName>
        <fullName evidence="3">DUF3606 domain-containing protein</fullName>
    </recommendedName>
</protein>
<sequence length="56" mass="6732">MERKQKTDPFSEQINLIENFEVEYWANKLGIRPRLLREIAKTTGNNVHDIQKYLNK</sequence>
<dbReference type="STRING" id="151894.SAMN04488524_1691"/>
<evidence type="ECO:0000313" key="2">
    <source>
        <dbReference type="Proteomes" id="UP000192756"/>
    </source>
</evidence>
<organism evidence="1 2">
    <name type="scientific">Pedobacter africanus</name>
    <dbReference type="NCBI Taxonomy" id="151894"/>
    <lineage>
        <taxon>Bacteria</taxon>
        <taxon>Pseudomonadati</taxon>
        <taxon>Bacteroidota</taxon>
        <taxon>Sphingobacteriia</taxon>
        <taxon>Sphingobacteriales</taxon>
        <taxon>Sphingobacteriaceae</taxon>
        <taxon>Pedobacter</taxon>
    </lineage>
</organism>
<dbReference type="EMBL" id="FWXT01000001">
    <property type="protein sequence ID" value="SMC64606.1"/>
    <property type="molecule type" value="Genomic_DNA"/>
</dbReference>